<dbReference type="EMBL" id="LKFU01000111">
    <property type="protein sequence ID" value="RND82006.1"/>
    <property type="molecule type" value="Genomic_DNA"/>
</dbReference>
<reference evidence="1 2" key="1">
    <citation type="journal article" date="2018" name="Front. Microbiol.">
        <title>Conversion of Methionine to Cysteine in Lactobacillus paracasei Depends on the Highly Mobile cysK-ctl-cysE Gene Cluster.</title>
        <authorList>
            <person name="Wuthrich D."/>
            <person name="Irmler S."/>
            <person name="Berthoud H."/>
            <person name="Guggenbuhl B."/>
            <person name="Eugster E."/>
            <person name="Bruggmann R."/>
        </authorList>
    </citation>
    <scope>NUCLEOTIDE SEQUENCE [LARGE SCALE GENOMIC DNA]</scope>
    <source>
        <strain evidence="1 2">FAM18172</strain>
    </source>
</reference>
<sequence>MEKPPCLTGSTGFVIGLFDLLNVHWVKAGS</sequence>
<organism evidence="1 2">
    <name type="scientific">Lacticaseibacillus paracasei</name>
    <name type="common">Lactobacillus paracasei</name>
    <dbReference type="NCBI Taxonomy" id="1597"/>
    <lineage>
        <taxon>Bacteria</taxon>
        <taxon>Bacillati</taxon>
        <taxon>Bacillota</taxon>
        <taxon>Bacilli</taxon>
        <taxon>Lactobacillales</taxon>
        <taxon>Lactobacillaceae</taxon>
        <taxon>Lacticaseibacillus</taxon>
    </lineage>
</organism>
<gene>
    <name evidence="1" type="ORF">FAM18172_02853</name>
</gene>
<proteinExistence type="predicted"/>
<accession>A0A422M3W1</accession>
<protein>
    <submittedName>
        <fullName evidence="1">Uncharacterized protein</fullName>
    </submittedName>
</protein>
<evidence type="ECO:0000313" key="2">
    <source>
        <dbReference type="Proteomes" id="UP000285532"/>
    </source>
</evidence>
<comment type="caution">
    <text evidence="1">The sequence shown here is derived from an EMBL/GenBank/DDBJ whole genome shotgun (WGS) entry which is preliminary data.</text>
</comment>
<dbReference type="Proteomes" id="UP000285532">
    <property type="component" value="Unassembled WGS sequence"/>
</dbReference>
<evidence type="ECO:0000313" key="1">
    <source>
        <dbReference type="EMBL" id="RND82006.1"/>
    </source>
</evidence>
<name>A0A422M3W1_LACPA</name>
<dbReference type="AlphaFoldDB" id="A0A422M3W1"/>